<dbReference type="Proteomes" id="UP000324800">
    <property type="component" value="Unassembled WGS sequence"/>
</dbReference>
<evidence type="ECO:0000313" key="2">
    <source>
        <dbReference type="Proteomes" id="UP000324800"/>
    </source>
</evidence>
<name>A0A5J4WMU6_9EUKA</name>
<comment type="caution">
    <text evidence="1">The sequence shown here is derived from an EMBL/GenBank/DDBJ whole genome shotgun (WGS) entry which is preliminary data.</text>
</comment>
<dbReference type="AlphaFoldDB" id="A0A5J4WMU6"/>
<accession>A0A5J4WMU6</accession>
<reference evidence="1 2" key="1">
    <citation type="submission" date="2019-03" db="EMBL/GenBank/DDBJ databases">
        <title>Single cell metagenomics reveals metabolic interactions within the superorganism composed of flagellate Streblomastix strix and complex community of Bacteroidetes bacteria on its surface.</title>
        <authorList>
            <person name="Treitli S.C."/>
            <person name="Kolisko M."/>
            <person name="Husnik F."/>
            <person name="Keeling P."/>
            <person name="Hampl V."/>
        </authorList>
    </citation>
    <scope>NUCLEOTIDE SEQUENCE [LARGE SCALE GENOMIC DNA]</scope>
    <source>
        <strain evidence="1">ST1C</strain>
    </source>
</reference>
<organism evidence="1 2">
    <name type="scientific">Streblomastix strix</name>
    <dbReference type="NCBI Taxonomy" id="222440"/>
    <lineage>
        <taxon>Eukaryota</taxon>
        <taxon>Metamonada</taxon>
        <taxon>Preaxostyla</taxon>
        <taxon>Oxymonadida</taxon>
        <taxon>Streblomastigidae</taxon>
        <taxon>Streblomastix</taxon>
    </lineage>
</organism>
<evidence type="ECO:0000313" key="1">
    <source>
        <dbReference type="EMBL" id="KAA6395976.1"/>
    </source>
</evidence>
<sequence length="61" mass="7085">MTQKLTQTEPDIVEKFQLDRTNRTTVIVAYHVFGAQPFILETVSQAIWASQQTQIVHEHEM</sequence>
<protein>
    <submittedName>
        <fullName evidence="1">Uncharacterized protein</fullName>
    </submittedName>
</protein>
<dbReference type="EMBL" id="SNRW01001547">
    <property type="protein sequence ID" value="KAA6395976.1"/>
    <property type="molecule type" value="Genomic_DNA"/>
</dbReference>
<proteinExistence type="predicted"/>
<feature type="non-terminal residue" evidence="1">
    <location>
        <position position="61"/>
    </location>
</feature>
<gene>
    <name evidence="1" type="ORF">EZS28_008491</name>
</gene>